<dbReference type="GO" id="GO:0016874">
    <property type="term" value="F:ligase activity"/>
    <property type="evidence" value="ECO:0007669"/>
    <property type="project" value="UniProtKB-KW"/>
</dbReference>
<evidence type="ECO:0000259" key="8">
    <source>
        <dbReference type="PROSITE" id="PS50975"/>
    </source>
</evidence>
<proteinExistence type="predicted"/>
<evidence type="ECO:0000256" key="4">
    <source>
        <dbReference type="ARBA" id="ARBA00022840"/>
    </source>
</evidence>
<dbReference type="SUPFAM" id="SSF56059">
    <property type="entry name" value="Glutathione synthetase ATP-binding domain-like"/>
    <property type="match status" value="1"/>
</dbReference>
<sequence length="654" mass="71268">MEAPRPPLRPIRRLLIANRGEIAIRILTSARELNIETYTLYSPGDTSHSPRSTYSLPIPSASTYLDIPALITLVKANNIDAIHPGYGFLSESSEFAHRLWTEANAVVIGPGWETLARTGDKLAARQLAEESAVPVLPGLHTPTNNIEDLRSFARQVGWPIIIKAVDGGGGRGIRIVREEAGLADLMERAMRESPQGLLFGEKAAIDGFRHVEVQIVGDGHGNIRHLWERECSVQRRFQKVVEFAPSSIRNREVVGRVIDAAMRMAKRVDYLSLGTFEFLVHSSKPEFYFLEVNPRLQVEHTITESLCPGLDLVKVQLQVAMGQSLEKLLSHIPRDPRIPPALNSMQLRITSEDASADWSLSIGKISSFTLPAGNGIRVDTHIVPGLIVKTDFDSLLAKVIITTSGWEDMIAKAKRALEDTNISGVTTTLDALRGIISHPDFEAQNCDTQWLEKTLPRVLEAGKTFTAALPKPIASSTTPSGVGFSTASTGVPFRKGDAWSISLSPEGAKNESPPAHLLLTKVLRNEFPTSLSATILFTPPSGTPQPYTISLASTTASAGSLASGSKHRRGDASNPNHIIIPFPGQLVEIMVDVGDVIAKNDIIAVVKQMKMELEIRASRSGIVSWVYEGEEEDEVSEGVLVAEVVEEISNRAKL</sequence>
<dbReference type="SMART" id="SM00878">
    <property type="entry name" value="Biotin_carb_C"/>
    <property type="match status" value="1"/>
</dbReference>
<evidence type="ECO:0000313" key="10">
    <source>
        <dbReference type="EMBL" id="OBT93246.2"/>
    </source>
</evidence>
<keyword evidence="4 6" id="KW-0067">ATP-binding</keyword>
<dbReference type="PROSITE" id="PS50979">
    <property type="entry name" value="BC"/>
    <property type="match status" value="1"/>
</dbReference>
<dbReference type="InterPro" id="IPR005482">
    <property type="entry name" value="Biotin_COase_C"/>
</dbReference>
<dbReference type="GO" id="GO:0005524">
    <property type="term" value="F:ATP binding"/>
    <property type="evidence" value="ECO:0007669"/>
    <property type="project" value="UniProtKB-UniRule"/>
</dbReference>
<feature type="domain" description="ATP-grasp" evidence="8">
    <location>
        <begin position="125"/>
        <end position="321"/>
    </location>
</feature>
<keyword evidence="2" id="KW-0436">Ligase</keyword>
<dbReference type="Pfam" id="PF02785">
    <property type="entry name" value="Biotin_carb_C"/>
    <property type="match status" value="1"/>
</dbReference>
<dbReference type="AlphaFoldDB" id="A0A1B8GBN1"/>
<keyword evidence="11" id="KW-1185">Reference proteome</keyword>
<dbReference type="Proteomes" id="UP000091956">
    <property type="component" value="Unassembled WGS sequence"/>
</dbReference>
<organism evidence="10 11">
    <name type="scientific">Pseudogymnoascus verrucosus</name>
    <dbReference type="NCBI Taxonomy" id="342668"/>
    <lineage>
        <taxon>Eukaryota</taxon>
        <taxon>Fungi</taxon>
        <taxon>Dikarya</taxon>
        <taxon>Ascomycota</taxon>
        <taxon>Pezizomycotina</taxon>
        <taxon>Leotiomycetes</taxon>
        <taxon>Thelebolales</taxon>
        <taxon>Thelebolaceae</taxon>
        <taxon>Pseudogymnoascus</taxon>
    </lineage>
</organism>
<dbReference type="InterPro" id="IPR011764">
    <property type="entry name" value="Biotin_carboxylation_dom"/>
</dbReference>
<dbReference type="SUPFAM" id="SSF52440">
    <property type="entry name" value="PreATP-grasp domain"/>
    <property type="match status" value="1"/>
</dbReference>
<dbReference type="RefSeq" id="XP_059319392.1">
    <property type="nucleotide sequence ID" value="XM_059464011.1"/>
</dbReference>
<dbReference type="EMBL" id="KV460256">
    <property type="protein sequence ID" value="OBT93246.2"/>
    <property type="molecule type" value="Genomic_DNA"/>
</dbReference>
<protein>
    <recommendedName>
        <fullName evidence="12">Pyruvate carboxylase</fullName>
    </recommendedName>
</protein>
<dbReference type="GeneID" id="28842214"/>
<dbReference type="PROSITE" id="PS00867">
    <property type="entry name" value="CPSASE_2"/>
    <property type="match status" value="1"/>
</dbReference>
<dbReference type="PROSITE" id="PS50975">
    <property type="entry name" value="ATP_GRASP"/>
    <property type="match status" value="1"/>
</dbReference>
<gene>
    <name evidence="10" type="ORF">VE01_08828</name>
</gene>
<evidence type="ECO:0000256" key="2">
    <source>
        <dbReference type="ARBA" id="ARBA00022598"/>
    </source>
</evidence>
<dbReference type="InterPro" id="IPR016185">
    <property type="entry name" value="PreATP-grasp_dom_sf"/>
</dbReference>
<dbReference type="Pfam" id="PF02786">
    <property type="entry name" value="CPSase_L_D2"/>
    <property type="match status" value="1"/>
</dbReference>
<dbReference type="PROSITE" id="PS50968">
    <property type="entry name" value="BIOTINYL_LIPOYL"/>
    <property type="match status" value="1"/>
</dbReference>
<dbReference type="InterPro" id="IPR011053">
    <property type="entry name" value="Single_hybrid_motif"/>
</dbReference>
<dbReference type="InterPro" id="IPR005479">
    <property type="entry name" value="CPAse_ATP-bd"/>
</dbReference>
<dbReference type="STRING" id="342668.A0A1B8GBN1"/>
<dbReference type="SUPFAM" id="SSF51246">
    <property type="entry name" value="Rudiment single hybrid motif"/>
    <property type="match status" value="1"/>
</dbReference>
<feature type="domain" description="Lipoyl-binding" evidence="7">
    <location>
        <begin position="569"/>
        <end position="645"/>
    </location>
</feature>
<evidence type="ECO:0000256" key="5">
    <source>
        <dbReference type="ARBA" id="ARBA00023267"/>
    </source>
</evidence>
<dbReference type="InterPro" id="IPR005481">
    <property type="entry name" value="BC-like_N"/>
</dbReference>
<evidence type="ECO:0000313" key="11">
    <source>
        <dbReference type="Proteomes" id="UP000091956"/>
    </source>
</evidence>
<evidence type="ECO:0000256" key="3">
    <source>
        <dbReference type="ARBA" id="ARBA00022741"/>
    </source>
</evidence>
<evidence type="ECO:0000256" key="6">
    <source>
        <dbReference type="PROSITE-ProRule" id="PRU00409"/>
    </source>
</evidence>
<name>A0A1B8GBN1_9PEZI</name>
<evidence type="ECO:0000256" key="1">
    <source>
        <dbReference type="ARBA" id="ARBA00001953"/>
    </source>
</evidence>
<dbReference type="Gene3D" id="3.30.470.20">
    <property type="entry name" value="ATP-grasp fold, B domain"/>
    <property type="match status" value="1"/>
</dbReference>
<evidence type="ECO:0008006" key="12">
    <source>
        <dbReference type="Google" id="ProtNLM"/>
    </source>
</evidence>
<dbReference type="Pfam" id="PF00364">
    <property type="entry name" value="Biotin_lipoyl"/>
    <property type="match status" value="1"/>
</dbReference>
<dbReference type="InterPro" id="IPR011054">
    <property type="entry name" value="Rudment_hybrid_motif"/>
</dbReference>
<dbReference type="GO" id="GO:0046872">
    <property type="term" value="F:metal ion binding"/>
    <property type="evidence" value="ECO:0007669"/>
    <property type="project" value="InterPro"/>
</dbReference>
<keyword evidence="3 6" id="KW-0547">Nucleotide-binding</keyword>
<dbReference type="PANTHER" id="PTHR45007:SF1">
    <property type="entry name" value="CARBOXYLASE, PUTATIVE (AFU_ORTHOLOGUE AFUA_5G07570)-RELATED"/>
    <property type="match status" value="1"/>
</dbReference>
<dbReference type="Pfam" id="PF00289">
    <property type="entry name" value="Biotin_carb_N"/>
    <property type="match status" value="1"/>
</dbReference>
<dbReference type="InterPro" id="IPR011761">
    <property type="entry name" value="ATP-grasp"/>
</dbReference>
<evidence type="ECO:0000259" key="7">
    <source>
        <dbReference type="PROSITE" id="PS50968"/>
    </source>
</evidence>
<comment type="cofactor">
    <cofactor evidence="1">
        <name>biotin</name>
        <dbReference type="ChEBI" id="CHEBI:57586"/>
    </cofactor>
</comment>
<reference evidence="10 11" key="1">
    <citation type="submission" date="2016-03" db="EMBL/GenBank/DDBJ databases">
        <title>Comparative genomics of Pseudogymnoascus destructans, the fungus causing white-nose syndrome of bats.</title>
        <authorList>
            <person name="Palmer J.M."/>
            <person name="Drees K.P."/>
            <person name="Foster J.T."/>
            <person name="Lindner D.L."/>
        </authorList>
    </citation>
    <scope>NUCLEOTIDE SEQUENCE [LARGE SCALE GENOMIC DNA]</scope>
    <source>
        <strain evidence="10 11">UAMH 10579</strain>
    </source>
</reference>
<evidence type="ECO:0000259" key="9">
    <source>
        <dbReference type="PROSITE" id="PS50979"/>
    </source>
</evidence>
<reference evidence="11" key="2">
    <citation type="journal article" date="2018" name="Nat. Commun.">
        <title>Extreme sensitivity to ultraviolet light in the fungal pathogen causing white-nose syndrome of bats.</title>
        <authorList>
            <person name="Palmer J.M."/>
            <person name="Drees K.P."/>
            <person name="Foster J.T."/>
            <person name="Lindner D.L."/>
        </authorList>
    </citation>
    <scope>NUCLEOTIDE SEQUENCE [LARGE SCALE GENOMIC DNA]</scope>
    <source>
        <strain evidence="11">UAMH 10579</strain>
    </source>
</reference>
<dbReference type="PANTHER" id="PTHR45007">
    <property type="entry name" value="CARBOXYLASE, PUTATIVE (AFU_ORTHOLOGUE AFUA_5G07570)-RELATED"/>
    <property type="match status" value="1"/>
</dbReference>
<accession>A0A1B8GBN1</accession>
<keyword evidence="5" id="KW-0092">Biotin</keyword>
<dbReference type="InterPro" id="IPR000089">
    <property type="entry name" value="Biotin_lipoyl"/>
</dbReference>
<dbReference type="CDD" id="cd06850">
    <property type="entry name" value="biotinyl_domain"/>
    <property type="match status" value="1"/>
</dbReference>
<dbReference type="SUPFAM" id="SSF51230">
    <property type="entry name" value="Single hybrid motif"/>
    <property type="match status" value="1"/>
</dbReference>
<dbReference type="Gene3D" id="2.40.50.100">
    <property type="match status" value="1"/>
</dbReference>
<feature type="domain" description="Biotin carboxylation" evidence="9">
    <location>
        <begin position="10"/>
        <end position="456"/>
    </location>
</feature>